<dbReference type="EMBL" id="CP003811">
    <property type="protein sequence ID" value="AIQ90218.1"/>
    <property type="molecule type" value="Genomic_DNA"/>
</dbReference>
<gene>
    <name evidence="2" type="ORF">MOC_2463</name>
</gene>
<evidence type="ECO:0000313" key="2">
    <source>
        <dbReference type="EMBL" id="AIQ90218.1"/>
    </source>
</evidence>
<name>A0A089NWK3_9HYPH</name>
<accession>A0A089NWK3</accession>
<organism evidence="2 3">
    <name type="scientific">Methylobacterium oryzae CBMB20</name>
    <dbReference type="NCBI Taxonomy" id="693986"/>
    <lineage>
        <taxon>Bacteria</taxon>
        <taxon>Pseudomonadati</taxon>
        <taxon>Pseudomonadota</taxon>
        <taxon>Alphaproteobacteria</taxon>
        <taxon>Hyphomicrobiales</taxon>
        <taxon>Methylobacteriaceae</taxon>
        <taxon>Methylobacterium</taxon>
    </lineage>
</organism>
<proteinExistence type="predicted"/>
<dbReference type="AlphaFoldDB" id="A0A089NWK3"/>
<protein>
    <submittedName>
        <fullName evidence="2">Protein of unassigned function</fullName>
    </submittedName>
</protein>
<dbReference type="HOGENOM" id="CLU_2880735_0_0_5"/>
<feature type="region of interest" description="Disordered" evidence="1">
    <location>
        <begin position="43"/>
        <end position="63"/>
    </location>
</feature>
<evidence type="ECO:0000313" key="3">
    <source>
        <dbReference type="Proteomes" id="UP000029492"/>
    </source>
</evidence>
<sequence length="63" mass="7277">MTGRAKRRSSPQIMTGPARLHGEVAPFVYWQLNVPARPIACAQSRRPRVRSSARLHRARTRRR</sequence>
<keyword evidence="3" id="KW-1185">Reference proteome</keyword>
<feature type="compositionally biased region" description="Basic residues" evidence="1">
    <location>
        <begin position="45"/>
        <end position="63"/>
    </location>
</feature>
<dbReference type="Proteomes" id="UP000029492">
    <property type="component" value="Chromosome"/>
</dbReference>
<reference evidence="2 3" key="1">
    <citation type="journal article" date="2014" name="PLoS ONE">
        <title>Genome Information of Methylobacterium oryzae, a Plant-Probiotic Methylotroph in the Phyllosphere.</title>
        <authorList>
            <person name="Kwak M.J."/>
            <person name="Jeong H."/>
            <person name="Madhaiyan M."/>
            <person name="Lee Y."/>
            <person name="Sa T.M."/>
            <person name="Oh T.K."/>
            <person name="Kim J.F."/>
        </authorList>
    </citation>
    <scope>NUCLEOTIDE SEQUENCE [LARGE SCALE GENOMIC DNA]</scope>
    <source>
        <strain evidence="2 3">CBMB20</strain>
    </source>
</reference>
<evidence type="ECO:0000256" key="1">
    <source>
        <dbReference type="SAM" id="MobiDB-lite"/>
    </source>
</evidence>
<dbReference type="STRING" id="693986.MOC_2463"/>
<dbReference type="KEGG" id="mor:MOC_2463"/>